<gene>
    <name evidence="1" type="ORF">GXW76_11095</name>
</gene>
<reference evidence="1" key="2">
    <citation type="journal article" date="2021" name="Syst. Appl. Microbiol.">
        <title>Roseomonas hellenica sp. nov., isolated from roots of wild-growing Alkanna tinctoria.</title>
        <authorList>
            <person name="Rat A."/>
            <person name="Naranjo H.D."/>
            <person name="Lebbe L."/>
            <person name="Cnockaert M."/>
            <person name="Krigas N."/>
            <person name="Grigoriadou K."/>
            <person name="Maloupa E."/>
            <person name="Willems A."/>
        </authorList>
    </citation>
    <scope>NUCLEOTIDE SEQUENCE</scope>
    <source>
        <strain evidence="1">LMG 31231</strain>
    </source>
</reference>
<organism evidence="1 2">
    <name type="scientific">Neoroseomonas soli</name>
    <dbReference type="NCBI Taxonomy" id="1081025"/>
    <lineage>
        <taxon>Bacteria</taxon>
        <taxon>Pseudomonadati</taxon>
        <taxon>Pseudomonadota</taxon>
        <taxon>Alphaproteobacteria</taxon>
        <taxon>Acetobacterales</taxon>
        <taxon>Acetobacteraceae</taxon>
        <taxon>Neoroseomonas</taxon>
    </lineage>
</organism>
<name>A0A9X9WX40_9PROT</name>
<accession>A0A9X9WX40</accession>
<proteinExistence type="predicted"/>
<comment type="caution">
    <text evidence="1">The sequence shown here is derived from an EMBL/GenBank/DDBJ whole genome shotgun (WGS) entry which is preliminary data.</text>
</comment>
<reference evidence="1" key="1">
    <citation type="submission" date="2020-01" db="EMBL/GenBank/DDBJ databases">
        <authorList>
            <person name="Rat A."/>
        </authorList>
    </citation>
    <scope>NUCLEOTIDE SEQUENCE</scope>
    <source>
        <strain evidence="1">LMG 31231</strain>
    </source>
</reference>
<evidence type="ECO:0000313" key="2">
    <source>
        <dbReference type="Proteomes" id="UP001138751"/>
    </source>
</evidence>
<protein>
    <submittedName>
        <fullName evidence="1">Uncharacterized protein</fullName>
    </submittedName>
</protein>
<keyword evidence="2" id="KW-1185">Reference proteome</keyword>
<dbReference type="RefSeq" id="WP_211862095.1">
    <property type="nucleotide sequence ID" value="NZ_JAAEDM010000024.1"/>
</dbReference>
<dbReference type="Proteomes" id="UP001138751">
    <property type="component" value="Unassembled WGS sequence"/>
</dbReference>
<dbReference type="AlphaFoldDB" id="A0A9X9WX40"/>
<evidence type="ECO:0000313" key="1">
    <source>
        <dbReference type="EMBL" id="MBR0671719.1"/>
    </source>
</evidence>
<dbReference type="EMBL" id="JAAEDM010000024">
    <property type="protein sequence ID" value="MBR0671719.1"/>
    <property type="molecule type" value="Genomic_DNA"/>
</dbReference>
<sequence length="172" mass="18327">MFTSHEEEFVEAVNNAAARAAKVIDARRASILRTITALETRVKEALLPRVGPGLAAEIRAHVKSLKAGERLSFLQAAAQAGDVDTIGSVITAPPYLSGVDEKTVTLVREVAARAVAPRDWDQARAAERTLVQVEAVGSALLKRVADVSRRKDSVRAHAGEKVAALRRVGAST</sequence>